<dbReference type="RefSeq" id="WP_101193629.1">
    <property type="nucleotide sequence ID" value="NZ_PIYS01000018.1"/>
</dbReference>
<dbReference type="EMBL" id="PIYS01000018">
    <property type="protein sequence ID" value="PKF70888.1"/>
    <property type="molecule type" value="Genomic_DNA"/>
</dbReference>
<accession>A0A2I0CP06</accession>
<evidence type="ECO:0000313" key="2">
    <source>
        <dbReference type="Proteomes" id="UP000242861"/>
    </source>
</evidence>
<protein>
    <submittedName>
        <fullName evidence="1">Uncharacterized protein</fullName>
    </submittedName>
</protein>
<evidence type="ECO:0000313" key="1">
    <source>
        <dbReference type="EMBL" id="PKF70888.1"/>
    </source>
</evidence>
<dbReference type="Proteomes" id="UP000242861">
    <property type="component" value="Unassembled WGS sequence"/>
</dbReference>
<name>A0A2I0CP06_9PSED</name>
<reference evidence="2" key="1">
    <citation type="submission" date="2017-12" db="EMBL/GenBank/DDBJ databases">
        <authorList>
            <person name="Yu X.-Y."/>
        </authorList>
    </citation>
    <scope>NUCLEOTIDE SEQUENCE [LARGE SCALE GENOMIC DNA]</scope>
    <source>
        <strain evidence="2">ZYSR67-Z</strain>
    </source>
</reference>
<sequence>MSTEVREAVGGQPVDRVAQPLMEYVTPEERLILRFYRQLGEAEQMFMRRAIEAMASRMSSA</sequence>
<gene>
    <name evidence="1" type="ORF">CW360_10200</name>
</gene>
<comment type="caution">
    <text evidence="1">The sequence shown here is derived from an EMBL/GenBank/DDBJ whole genome shotgun (WGS) entry which is preliminary data.</text>
</comment>
<proteinExistence type="predicted"/>
<organism evidence="1 2">
    <name type="scientific">Pseudomonas fluvialis</name>
    <dbReference type="NCBI Taxonomy" id="1793966"/>
    <lineage>
        <taxon>Bacteria</taxon>
        <taxon>Pseudomonadati</taxon>
        <taxon>Pseudomonadota</taxon>
        <taxon>Gammaproteobacteria</taxon>
        <taxon>Pseudomonadales</taxon>
        <taxon>Pseudomonadaceae</taxon>
        <taxon>Pseudomonas</taxon>
    </lineage>
</organism>
<dbReference type="AlphaFoldDB" id="A0A2I0CP06"/>